<proteinExistence type="predicted"/>
<reference evidence="1" key="2">
    <citation type="journal article" date="2015" name="Fish Shellfish Immunol.">
        <title>Early steps in the European eel (Anguilla anguilla)-Vibrio vulnificus interaction in the gills: Role of the RtxA13 toxin.</title>
        <authorList>
            <person name="Callol A."/>
            <person name="Pajuelo D."/>
            <person name="Ebbesson L."/>
            <person name="Teles M."/>
            <person name="MacKenzie S."/>
            <person name="Amaro C."/>
        </authorList>
    </citation>
    <scope>NUCLEOTIDE SEQUENCE</scope>
</reference>
<accession>A0A0E9UCB5</accession>
<name>A0A0E9UCB5_ANGAN</name>
<protein>
    <submittedName>
        <fullName evidence="1">Uncharacterized protein</fullName>
    </submittedName>
</protein>
<dbReference type="EMBL" id="GBXM01045969">
    <property type="protein sequence ID" value="JAH62608.1"/>
    <property type="molecule type" value="Transcribed_RNA"/>
</dbReference>
<organism evidence="1">
    <name type="scientific">Anguilla anguilla</name>
    <name type="common">European freshwater eel</name>
    <name type="synonym">Muraena anguilla</name>
    <dbReference type="NCBI Taxonomy" id="7936"/>
    <lineage>
        <taxon>Eukaryota</taxon>
        <taxon>Metazoa</taxon>
        <taxon>Chordata</taxon>
        <taxon>Craniata</taxon>
        <taxon>Vertebrata</taxon>
        <taxon>Euteleostomi</taxon>
        <taxon>Actinopterygii</taxon>
        <taxon>Neopterygii</taxon>
        <taxon>Teleostei</taxon>
        <taxon>Anguilliformes</taxon>
        <taxon>Anguillidae</taxon>
        <taxon>Anguilla</taxon>
    </lineage>
</organism>
<evidence type="ECO:0000313" key="1">
    <source>
        <dbReference type="EMBL" id="JAH62608.1"/>
    </source>
</evidence>
<reference evidence="1" key="1">
    <citation type="submission" date="2014-11" db="EMBL/GenBank/DDBJ databases">
        <authorList>
            <person name="Amaro Gonzalez C."/>
        </authorList>
    </citation>
    <scope>NUCLEOTIDE SEQUENCE</scope>
</reference>
<sequence>METRGKGTLG</sequence>
<dbReference type="EMBL" id="GBXM01048826">
    <property type="protein sequence ID" value="JAH59751.1"/>
    <property type="molecule type" value="Transcribed_RNA"/>
</dbReference>